<dbReference type="PROSITE" id="PS51746">
    <property type="entry name" value="PPM_2"/>
    <property type="match status" value="1"/>
</dbReference>
<dbReference type="PANTHER" id="PTHR13832">
    <property type="entry name" value="PROTEIN PHOSPHATASE 2C"/>
    <property type="match status" value="1"/>
</dbReference>
<dbReference type="GO" id="GO:0004741">
    <property type="term" value="F:[pyruvate dehydrogenase (acetyl-transferring)]-phosphatase activity"/>
    <property type="evidence" value="ECO:0007669"/>
    <property type="project" value="TreeGrafter"/>
</dbReference>
<dbReference type="Gene3D" id="3.60.40.10">
    <property type="entry name" value="PPM-type phosphatase domain"/>
    <property type="match status" value="1"/>
</dbReference>
<keyword evidence="4" id="KW-1185">Reference proteome</keyword>
<dbReference type="CDD" id="cd00143">
    <property type="entry name" value="PP2Cc"/>
    <property type="match status" value="1"/>
</dbReference>
<sequence>MKGYHYVKASSRQWAWGPTAHWKLYFSLKTLGRRCASFIASTNNGNNNQDLRRRPGSRHQYRSRHTSNFDESQYRFPDASELTMTDNEVNEIIRENEMTIEEFPDSQVVEKCEINQLKSNEPNEDQVFLTQSTFKEGLLFGVLDGHGGSVYGEQMKARLPYYIHTSLADKSQISDTLDIENFVETLNNDDEYIIENSINSDIWVEKVNEYMKDLIQTHNESSPKPSSPLTASLMQMLGKTEAEKVSINISNAIKEAFIKLDQDVIKEILHLANTDKLCQESFHLATSGCCALVAYIIENDLHIANLGDCRAVLGSNKDGKWRSVQLTYDHTAASNSSEVQRIISEHPPEEARSCLSYGRLLGRLAPLRALGDIQFKLEAEELCTIFKNVLRYSPFSSSLTPPYLIAEPEVFHYKLEPYDRFIVLASDGLWDMLSNDEVVKLVVSYLEGRRTAVMEEQAQFYNVPDCDQIDANTFLDVEDENVASFLLRQALGGYDKVNLKAMLSMKYPDTRLYRDDISIMVVFLSNPNDESFAIVDTPSGELE</sequence>
<feature type="compositionally biased region" description="Basic residues" evidence="1">
    <location>
        <begin position="54"/>
        <end position="65"/>
    </location>
</feature>
<dbReference type="InterPro" id="IPR036457">
    <property type="entry name" value="PPM-type-like_dom_sf"/>
</dbReference>
<dbReference type="Proteomes" id="UP000594262">
    <property type="component" value="Unplaced"/>
</dbReference>
<name>A0A7M5X4Q1_9CNID</name>
<dbReference type="SMART" id="SM00332">
    <property type="entry name" value="PP2Cc"/>
    <property type="match status" value="1"/>
</dbReference>
<dbReference type="PANTHER" id="PTHR13832:SF792">
    <property type="entry name" value="GM14286P"/>
    <property type="match status" value="1"/>
</dbReference>
<dbReference type="EnsemblMetazoa" id="CLYHEMT017386.1">
    <property type="protein sequence ID" value="CLYHEMP017386.1"/>
    <property type="gene ID" value="CLYHEMG017386"/>
</dbReference>
<dbReference type="AlphaFoldDB" id="A0A7M5X4Q1"/>
<evidence type="ECO:0000313" key="4">
    <source>
        <dbReference type="Proteomes" id="UP000594262"/>
    </source>
</evidence>
<evidence type="ECO:0000256" key="1">
    <source>
        <dbReference type="SAM" id="MobiDB-lite"/>
    </source>
</evidence>
<dbReference type="GO" id="GO:0005739">
    <property type="term" value="C:mitochondrion"/>
    <property type="evidence" value="ECO:0007669"/>
    <property type="project" value="TreeGrafter"/>
</dbReference>
<accession>A0A7M5X4Q1</accession>
<dbReference type="SUPFAM" id="SSF81606">
    <property type="entry name" value="PP2C-like"/>
    <property type="match status" value="1"/>
</dbReference>
<protein>
    <recommendedName>
        <fullName evidence="2">PPM-type phosphatase domain-containing protein</fullName>
    </recommendedName>
</protein>
<dbReference type="OrthoDB" id="420076at2759"/>
<feature type="domain" description="PPM-type phosphatase" evidence="2">
    <location>
        <begin position="108"/>
        <end position="524"/>
    </location>
</feature>
<feature type="region of interest" description="Disordered" evidence="1">
    <location>
        <begin position="42"/>
        <end position="67"/>
    </location>
</feature>
<organism evidence="3 4">
    <name type="scientific">Clytia hemisphaerica</name>
    <dbReference type="NCBI Taxonomy" id="252671"/>
    <lineage>
        <taxon>Eukaryota</taxon>
        <taxon>Metazoa</taxon>
        <taxon>Cnidaria</taxon>
        <taxon>Hydrozoa</taxon>
        <taxon>Hydroidolina</taxon>
        <taxon>Leptothecata</taxon>
        <taxon>Obeliida</taxon>
        <taxon>Clytiidae</taxon>
        <taxon>Clytia</taxon>
    </lineage>
</organism>
<dbReference type="InterPro" id="IPR015655">
    <property type="entry name" value="PP2C"/>
</dbReference>
<evidence type="ECO:0000313" key="3">
    <source>
        <dbReference type="EnsemblMetazoa" id="CLYHEMP017386.1"/>
    </source>
</evidence>
<reference evidence="3" key="1">
    <citation type="submission" date="2021-01" db="UniProtKB">
        <authorList>
            <consortium name="EnsemblMetazoa"/>
        </authorList>
    </citation>
    <scope>IDENTIFICATION</scope>
</reference>
<dbReference type="GeneID" id="136814020"/>
<dbReference type="Pfam" id="PF00481">
    <property type="entry name" value="PP2C"/>
    <property type="match status" value="1"/>
</dbReference>
<dbReference type="RefSeq" id="XP_066926627.1">
    <property type="nucleotide sequence ID" value="XM_067070526.1"/>
</dbReference>
<proteinExistence type="predicted"/>
<evidence type="ECO:0000259" key="2">
    <source>
        <dbReference type="PROSITE" id="PS51746"/>
    </source>
</evidence>
<dbReference type="InterPro" id="IPR001932">
    <property type="entry name" value="PPM-type_phosphatase-like_dom"/>
</dbReference>